<dbReference type="AlphaFoldDB" id="A0A8X6XUL7"/>
<comment type="caution">
    <text evidence="1">The sequence shown here is derived from an EMBL/GenBank/DDBJ whole genome shotgun (WGS) entry which is preliminary data.</text>
</comment>
<gene>
    <name evidence="1" type="ORF">TNIN_222761</name>
</gene>
<keyword evidence="2" id="KW-1185">Reference proteome</keyword>
<accession>A0A8X6XUL7</accession>
<organism evidence="1 2">
    <name type="scientific">Trichonephila inaurata madagascariensis</name>
    <dbReference type="NCBI Taxonomy" id="2747483"/>
    <lineage>
        <taxon>Eukaryota</taxon>
        <taxon>Metazoa</taxon>
        <taxon>Ecdysozoa</taxon>
        <taxon>Arthropoda</taxon>
        <taxon>Chelicerata</taxon>
        <taxon>Arachnida</taxon>
        <taxon>Araneae</taxon>
        <taxon>Araneomorphae</taxon>
        <taxon>Entelegynae</taxon>
        <taxon>Araneoidea</taxon>
        <taxon>Nephilidae</taxon>
        <taxon>Trichonephila</taxon>
        <taxon>Trichonephila inaurata</taxon>
    </lineage>
</organism>
<name>A0A8X6XUL7_9ARAC</name>
<reference evidence="1" key="1">
    <citation type="submission" date="2020-08" db="EMBL/GenBank/DDBJ databases">
        <title>Multicomponent nature underlies the extraordinary mechanical properties of spider dragline silk.</title>
        <authorList>
            <person name="Kono N."/>
            <person name="Nakamura H."/>
            <person name="Mori M."/>
            <person name="Yoshida Y."/>
            <person name="Ohtoshi R."/>
            <person name="Malay A.D."/>
            <person name="Moran D.A.P."/>
            <person name="Tomita M."/>
            <person name="Numata K."/>
            <person name="Arakawa K."/>
        </authorList>
    </citation>
    <scope>NUCLEOTIDE SEQUENCE</scope>
</reference>
<proteinExistence type="predicted"/>
<dbReference type="Proteomes" id="UP000886998">
    <property type="component" value="Unassembled WGS sequence"/>
</dbReference>
<evidence type="ECO:0000313" key="2">
    <source>
        <dbReference type="Proteomes" id="UP000886998"/>
    </source>
</evidence>
<sequence>MLSRDTNEWRFEVDDSEEQGIQGIIGIEIKHRDIRDYECNCQSDPRVWYNDEKRHLSWNLIPNLFKSILNLKQGTLHGLATLLEHDLTIRQKQ</sequence>
<protein>
    <submittedName>
        <fullName evidence="1">Uncharacterized protein</fullName>
    </submittedName>
</protein>
<evidence type="ECO:0000313" key="1">
    <source>
        <dbReference type="EMBL" id="GFY60518.1"/>
    </source>
</evidence>
<dbReference type="EMBL" id="BMAV01013190">
    <property type="protein sequence ID" value="GFY60518.1"/>
    <property type="molecule type" value="Genomic_DNA"/>
</dbReference>